<evidence type="ECO:0000256" key="8">
    <source>
        <dbReference type="PIRSR" id="PIRSR001488-1"/>
    </source>
</evidence>
<dbReference type="GO" id="GO:0042597">
    <property type="term" value="C:periplasmic space"/>
    <property type="evidence" value="ECO:0007669"/>
    <property type="project" value="UniProtKB-SubCell"/>
</dbReference>
<comment type="subcellular location">
    <subcellularLocation>
        <location evidence="1 7">Periplasm</location>
    </subcellularLocation>
</comment>
<name>A0AAD1P2U9_CITBR</name>
<dbReference type="InterPro" id="IPR013766">
    <property type="entry name" value="Thioredoxin_domain"/>
</dbReference>
<feature type="domain" description="Thioredoxin" evidence="10">
    <location>
        <begin position="11"/>
        <end position="200"/>
    </location>
</feature>
<dbReference type="PIRSF" id="PIRSF001488">
    <property type="entry name" value="Tdi_protein"/>
    <property type="match status" value="1"/>
</dbReference>
<gene>
    <name evidence="11" type="primary">dsbA_2</name>
    <name evidence="11" type="ORF">KAM621c_30160</name>
</gene>
<dbReference type="PROSITE" id="PS51352">
    <property type="entry name" value="THIOREDOXIN_2"/>
    <property type="match status" value="1"/>
</dbReference>
<accession>A0AAD1P2U9</accession>
<evidence type="ECO:0000256" key="3">
    <source>
        <dbReference type="ARBA" id="ARBA00022729"/>
    </source>
</evidence>
<dbReference type="Proteomes" id="UP001058317">
    <property type="component" value="Chromosome"/>
</dbReference>
<dbReference type="EMBL" id="AP026382">
    <property type="protein sequence ID" value="BDN97911.1"/>
    <property type="molecule type" value="Genomic_DNA"/>
</dbReference>
<sequence length="209" mass="23183">MEMKKYLLPLIGLLFTVSAQAAPFTDGKEFISLEKPVASAPAALKFFSFYCPSCYQYDEVFEITDNVKKVLPADVKLTEYHVDFLGPLGQDMTHAWSVAMLLNVQDKVKPLLFDAVQKKQTIKSADDIRNVFISAGVSASDYDAAWNSFAVKSLTAKQQEMAKAVDLTGVPAIFINGKYMINPKGLKSDDLNAFVQNYADTVRFLITKS</sequence>
<evidence type="ECO:0000256" key="4">
    <source>
        <dbReference type="ARBA" id="ARBA00022764"/>
    </source>
</evidence>
<dbReference type="InterPro" id="IPR036249">
    <property type="entry name" value="Thioredoxin-like_sf"/>
</dbReference>
<dbReference type="SUPFAM" id="SSF52833">
    <property type="entry name" value="Thioredoxin-like"/>
    <property type="match status" value="1"/>
</dbReference>
<dbReference type="InterPro" id="IPR023205">
    <property type="entry name" value="DsbA/DsbL"/>
</dbReference>
<dbReference type="NCBIfam" id="NF008198">
    <property type="entry name" value="PRK10954.1"/>
    <property type="match status" value="1"/>
</dbReference>
<dbReference type="GO" id="GO:0016491">
    <property type="term" value="F:oxidoreductase activity"/>
    <property type="evidence" value="ECO:0007669"/>
    <property type="project" value="InterPro"/>
</dbReference>
<feature type="chain" id="PRO_5042147552" description="Thiol:disulfide interchange protein" evidence="9">
    <location>
        <begin position="22"/>
        <end position="209"/>
    </location>
</feature>
<evidence type="ECO:0000256" key="7">
    <source>
        <dbReference type="PIRNR" id="PIRNR001488"/>
    </source>
</evidence>
<comment type="similarity">
    <text evidence="2">Belongs to the thioredoxin family. DsbA subfamily.</text>
</comment>
<evidence type="ECO:0000259" key="10">
    <source>
        <dbReference type="PROSITE" id="PS51352"/>
    </source>
</evidence>
<protein>
    <recommendedName>
        <fullName evidence="7">Thiol:disulfide interchange protein</fullName>
    </recommendedName>
</protein>
<evidence type="ECO:0000256" key="9">
    <source>
        <dbReference type="SAM" id="SignalP"/>
    </source>
</evidence>
<dbReference type="PANTHER" id="PTHR35891:SF2">
    <property type="entry name" value="THIOL:DISULFIDE INTERCHANGE PROTEIN DSBA"/>
    <property type="match status" value="1"/>
</dbReference>
<evidence type="ECO:0000256" key="5">
    <source>
        <dbReference type="ARBA" id="ARBA00023157"/>
    </source>
</evidence>
<proteinExistence type="inferred from homology"/>
<dbReference type="InterPro" id="IPR050824">
    <property type="entry name" value="Thiol_disulfide_DsbA"/>
</dbReference>
<evidence type="ECO:0000256" key="1">
    <source>
        <dbReference type="ARBA" id="ARBA00004418"/>
    </source>
</evidence>
<dbReference type="Gene3D" id="3.40.30.10">
    <property type="entry name" value="Glutaredoxin"/>
    <property type="match status" value="1"/>
</dbReference>
<keyword evidence="5 7" id="KW-1015">Disulfide bond</keyword>
<keyword evidence="6" id="KW-0676">Redox-active center</keyword>
<reference evidence="11" key="1">
    <citation type="submission" date="2022-07" db="EMBL/GenBank/DDBJ databases">
        <title>Complete genome sequence of carbapenem-resistant Citrobacter spp. in Japan.</title>
        <authorList>
            <person name="Maehana S."/>
            <person name="Suzuki M."/>
            <person name="Kitasato H."/>
        </authorList>
    </citation>
    <scope>NUCLEOTIDE SEQUENCE</scope>
    <source>
        <strain evidence="11">KAM621</strain>
    </source>
</reference>
<keyword evidence="3 9" id="KW-0732">Signal</keyword>
<dbReference type="Pfam" id="PF01323">
    <property type="entry name" value="DSBA"/>
    <property type="match status" value="1"/>
</dbReference>
<dbReference type="AlphaFoldDB" id="A0AAD1P2U9"/>
<dbReference type="CDD" id="cd03019">
    <property type="entry name" value="DsbA_DsbA"/>
    <property type="match status" value="1"/>
</dbReference>
<feature type="signal peptide" evidence="9">
    <location>
        <begin position="1"/>
        <end position="21"/>
    </location>
</feature>
<feature type="disulfide bond" description="Redox-active" evidence="8">
    <location>
        <begin position="51"/>
        <end position="54"/>
    </location>
</feature>
<evidence type="ECO:0000256" key="6">
    <source>
        <dbReference type="ARBA" id="ARBA00023284"/>
    </source>
</evidence>
<evidence type="ECO:0000313" key="12">
    <source>
        <dbReference type="Proteomes" id="UP001058317"/>
    </source>
</evidence>
<dbReference type="PANTHER" id="PTHR35891">
    <property type="entry name" value="THIOL:DISULFIDE INTERCHANGE PROTEIN DSBA"/>
    <property type="match status" value="1"/>
</dbReference>
<keyword evidence="4 7" id="KW-0574">Periplasm</keyword>
<evidence type="ECO:0000313" key="11">
    <source>
        <dbReference type="EMBL" id="BDN97911.1"/>
    </source>
</evidence>
<evidence type="ECO:0000256" key="2">
    <source>
        <dbReference type="ARBA" id="ARBA00005791"/>
    </source>
</evidence>
<dbReference type="InterPro" id="IPR001853">
    <property type="entry name" value="DSBA-like_thioredoxin_dom"/>
</dbReference>
<organism evidence="11 12">
    <name type="scientific">Citrobacter braakii</name>
    <dbReference type="NCBI Taxonomy" id="57706"/>
    <lineage>
        <taxon>Bacteria</taxon>
        <taxon>Pseudomonadati</taxon>
        <taxon>Pseudomonadota</taxon>
        <taxon>Gammaproteobacteria</taxon>
        <taxon>Enterobacterales</taxon>
        <taxon>Enterobacteriaceae</taxon>
        <taxon>Citrobacter</taxon>
        <taxon>Citrobacter freundii complex</taxon>
    </lineage>
</organism>